<keyword evidence="5" id="KW-0598">Phosphotransferase system</keyword>
<dbReference type="RefSeq" id="WP_066448725.1">
    <property type="nucleotide sequence ID" value="NZ_CAUWFI010000017.1"/>
</dbReference>
<evidence type="ECO:0000256" key="6">
    <source>
        <dbReference type="PROSITE-ProRule" id="PRU00423"/>
    </source>
</evidence>
<evidence type="ECO:0000256" key="2">
    <source>
        <dbReference type="ARBA" id="ARBA00022553"/>
    </source>
</evidence>
<dbReference type="PANTHER" id="PTHR34581:SF2">
    <property type="entry name" value="PTS SYSTEM N,N'-DIACETYLCHITOBIOSE-SPECIFIC EIIB COMPONENT"/>
    <property type="match status" value="1"/>
</dbReference>
<dbReference type="Gene3D" id="3.40.50.2300">
    <property type="match status" value="1"/>
</dbReference>
<dbReference type="PROSITE" id="PS51100">
    <property type="entry name" value="PTS_EIIB_TYPE_3"/>
    <property type="match status" value="1"/>
</dbReference>
<evidence type="ECO:0000313" key="9">
    <source>
        <dbReference type="Proteomes" id="UP000295515"/>
    </source>
</evidence>
<reference evidence="8 9" key="1">
    <citation type="submission" date="2019-03" db="EMBL/GenBank/DDBJ databases">
        <title>Genomic Encyclopedia of Type Strains, Phase IV (KMG-IV): sequencing the most valuable type-strain genomes for metagenomic binning, comparative biology and taxonomic classification.</title>
        <authorList>
            <person name="Goeker M."/>
        </authorList>
    </citation>
    <scope>NUCLEOTIDE SEQUENCE [LARGE SCALE GENOMIC DNA]</scope>
    <source>
        <strain evidence="8 9">DSM 29487</strain>
    </source>
</reference>
<keyword evidence="3" id="KW-0762">Sugar transport</keyword>
<sequence>MLVYICCAGGATSSLFCQKIGQASSQKVLVEDIFSVLKNLDTLMDSYDMILAYGPVEFLNKRTVQEWQLDKKIASIWIAPQVRYLKEMVDKVFNNYHIPVHLIDMRAFGTMNGQKALDDILNNL</sequence>
<dbReference type="AlphaFoldDB" id="A0A4R3Z6J1"/>
<dbReference type="GeneID" id="98915262"/>
<dbReference type="EMBL" id="SMCQ01000008">
    <property type="protein sequence ID" value="TCV99626.1"/>
    <property type="molecule type" value="Genomic_DNA"/>
</dbReference>
<dbReference type="PANTHER" id="PTHR34581">
    <property type="entry name" value="PTS SYSTEM N,N'-DIACETYLCHITOBIOSE-SPECIFIC EIIB COMPONENT"/>
    <property type="match status" value="1"/>
</dbReference>
<organism evidence="8 9">
    <name type="scientific">Longibaculum muris</name>
    <dbReference type="NCBI Taxonomy" id="1796628"/>
    <lineage>
        <taxon>Bacteria</taxon>
        <taxon>Bacillati</taxon>
        <taxon>Bacillota</taxon>
        <taxon>Erysipelotrichia</taxon>
        <taxon>Erysipelotrichales</taxon>
        <taxon>Coprobacillaceae</taxon>
        <taxon>Longibaculum</taxon>
    </lineage>
</organism>
<protein>
    <submittedName>
        <fullName evidence="8">Cellobiose-specific phosphotransferase system component IIB</fullName>
    </submittedName>
</protein>
<evidence type="ECO:0000256" key="1">
    <source>
        <dbReference type="ARBA" id="ARBA00022448"/>
    </source>
</evidence>
<evidence type="ECO:0000313" key="8">
    <source>
        <dbReference type="EMBL" id="TCV99626.1"/>
    </source>
</evidence>
<dbReference type="InterPro" id="IPR013012">
    <property type="entry name" value="PTS_EIIB_3"/>
</dbReference>
<dbReference type="InterPro" id="IPR036095">
    <property type="entry name" value="PTS_EIIB-like_sf"/>
</dbReference>
<dbReference type="InterPro" id="IPR051819">
    <property type="entry name" value="PTS_sugar-specific_EIIB"/>
</dbReference>
<keyword evidence="1" id="KW-0813">Transport</keyword>
<name>A0A4R3Z6J1_9FIRM</name>
<evidence type="ECO:0000256" key="4">
    <source>
        <dbReference type="ARBA" id="ARBA00022679"/>
    </source>
</evidence>
<evidence type="ECO:0000256" key="5">
    <source>
        <dbReference type="ARBA" id="ARBA00022683"/>
    </source>
</evidence>
<feature type="modified residue" description="Phosphocysteine; by EIIA" evidence="6">
    <location>
        <position position="7"/>
    </location>
</feature>
<gene>
    <name evidence="8" type="ORF">EDD60_10867</name>
</gene>
<dbReference type="GO" id="GO:0009401">
    <property type="term" value="P:phosphoenolpyruvate-dependent sugar phosphotransferase system"/>
    <property type="evidence" value="ECO:0007669"/>
    <property type="project" value="UniProtKB-KW"/>
</dbReference>
<accession>A0A4R3Z6J1</accession>
<dbReference type="Proteomes" id="UP000295515">
    <property type="component" value="Unassembled WGS sequence"/>
</dbReference>
<keyword evidence="9" id="KW-1185">Reference proteome</keyword>
<dbReference type="SUPFAM" id="SSF52794">
    <property type="entry name" value="PTS system IIB component-like"/>
    <property type="match status" value="1"/>
</dbReference>
<feature type="domain" description="PTS EIIB type-3" evidence="7">
    <location>
        <begin position="1"/>
        <end position="124"/>
    </location>
</feature>
<evidence type="ECO:0000256" key="3">
    <source>
        <dbReference type="ARBA" id="ARBA00022597"/>
    </source>
</evidence>
<keyword evidence="2" id="KW-0597">Phosphoprotein</keyword>
<keyword evidence="4 8" id="KW-0808">Transferase</keyword>
<evidence type="ECO:0000259" key="7">
    <source>
        <dbReference type="PROSITE" id="PS51100"/>
    </source>
</evidence>
<comment type="caution">
    <text evidence="8">The sequence shown here is derived from an EMBL/GenBank/DDBJ whole genome shotgun (WGS) entry which is preliminary data.</text>
</comment>
<proteinExistence type="predicted"/>
<dbReference type="GO" id="GO:0008982">
    <property type="term" value="F:protein-N(PI)-phosphohistidine-sugar phosphotransferase activity"/>
    <property type="evidence" value="ECO:0007669"/>
    <property type="project" value="InterPro"/>
</dbReference>